<organism evidence="1 2">
    <name type="scientific">Ensete ventricosum</name>
    <name type="common">Abyssinian banana</name>
    <name type="synonym">Musa ensete</name>
    <dbReference type="NCBI Taxonomy" id="4639"/>
    <lineage>
        <taxon>Eukaryota</taxon>
        <taxon>Viridiplantae</taxon>
        <taxon>Streptophyta</taxon>
        <taxon>Embryophyta</taxon>
        <taxon>Tracheophyta</taxon>
        <taxon>Spermatophyta</taxon>
        <taxon>Magnoliopsida</taxon>
        <taxon>Liliopsida</taxon>
        <taxon>Zingiberales</taxon>
        <taxon>Musaceae</taxon>
        <taxon>Ensete</taxon>
    </lineage>
</organism>
<evidence type="ECO:0000313" key="2">
    <source>
        <dbReference type="Proteomes" id="UP000287651"/>
    </source>
</evidence>
<evidence type="ECO:0000313" key="1">
    <source>
        <dbReference type="EMBL" id="RRT70848.1"/>
    </source>
</evidence>
<protein>
    <submittedName>
        <fullName evidence="1">Uncharacterized protein</fullName>
    </submittedName>
</protein>
<comment type="caution">
    <text evidence="1">The sequence shown here is derived from an EMBL/GenBank/DDBJ whole genome shotgun (WGS) entry which is preliminary data.</text>
</comment>
<accession>A0A427A3U7</accession>
<sequence>MPLKLNMPVEMAAQQHSGGSVKAIYSGAKISLSYFCYLERVLSTTDTPFSL</sequence>
<dbReference type="Proteomes" id="UP000287651">
    <property type="component" value="Unassembled WGS sequence"/>
</dbReference>
<dbReference type="AlphaFoldDB" id="A0A427A3U7"/>
<name>A0A427A3U7_ENSVE</name>
<dbReference type="EMBL" id="AMZH03003886">
    <property type="protein sequence ID" value="RRT70848.1"/>
    <property type="molecule type" value="Genomic_DNA"/>
</dbReference>
<proteinExistence type="predicted"/>
<gene>
    <name evidence="1" type="ORF">B296_00026312</name>
</gene>
<reference evidence="1 2" key="1">
    <citation type="journal article" date="2014" name="Agronomy (Basel)">
        <title>A Draft Genome Sequence for Ensete ventricosum, the Drought-Tolerant Tree Against Hunger.</title>
        <authorList>
            <person name="Harrison J."/>
            <person name="Moore K.A."/>
            <person name="Paszkiewicz K."/>
            <person name="Jones T."/>
            <person name="Grant M."/>
            <person name="Ambacheew D."/>
            <person name="Muzemil S."/>
            <person name="Studholme D.J."/>
        </authorList>
    </citation>
    <scope>NUCLEOTIDE SEQUENCE [LARGE SCALE GENOMIC DNA]</scope>
</reference>